<dbReference type="KEGG" id="lgi:LOTGIDRAFT_129336"/>
<keyword evidence="2" id="KW-1185">Reference proteome</keyword>
<dbReference type="OMA" id="KKHIMER"/>
<dbReference type="OrthoDB" id="44820at2759"/>
<dbReference type="AlphaFoldDB" id="V3ZPX3"/>
<dbReference type="PANTHER" id="PTHR31094">
    <property type="entry name" value="RIKEN CDNA 2310061I04 GENE"/>
    <property type="match status" value="1"/>
</dbReference>
<reference evidence="1 2" key="1">
    <citation type="journal article" date="2013" name="Nature">
        <title>Insights into bilaterian evolution from three spiralian genomes.</title>
        <authorList>
            <person name="Simakov O."/>
            <person name="Marletaz F."/>
            <person name="Cho S.J."/>
            <person name="Edsinger-Gonzales E."/>
            <person name="Havlak P."/>
            <person name="Hellsten U."/>
            <person name="Kuo D.H."/>
            <person name="Larsson T."/>
            <person name="Lv J."/>
            <person name="Arendt D."/>
            <person name="Savage R."/>
            <person name="Osoegawa K."/>
            <person name="de Jong P."/>
            <person name="Grimwood J."/>
            <person name="Chapman J.A."/>
            <person name="Shapiro H."/>
            <person name="Aerts A."/>
            <person name="Otillar R.P."/>
            <person name="Terry A.Y."/>
            <person name="Boore J.L."/>
            <person name="Grigoriev I.V."/>
            <person name="Lindberg D.R."/>
            <person name="Seaver E.C."/>
            <person name="Weisblat D.A."/>
            <person name="Putnam N.H."/>
            <person name="Rokhsar D.S."/>
        </authorList>
    </citation>
    <scope>NUCLEOTIDE SEQUENCE [LARGE SCALE GENOMIC DNA]</scope>
</reference>
<accession>V3ZPX3</accession>
<dbReference type="Proteomes" id="UP000030746">
    <property type="component" value="Unassembled WGS sequence"/>
</dbReference>
<dbReference type="CTD" id="20232938"/>
<evidence type="ECO:0000313" key="1">
    <source>
        <dbReference type="EMBL" id="ESO86377.1"/>
    </source>
</evidence>
<organism evidence="1 2">
    <name type="scientific">Lottia gigantea</name>
    <name type="common">Giant owl limpet</name>
    <dbReference type="NCBI Taxonomy" id="225164"/>
    <lineage>
        <taxon>Eukaryota</taxon>
        <taxon>Metazoa</taxon>
        <taxon>Spiralia</taxon>
        <taxon>Lophotrochozoa</taxon>
        <taxon>Mollusca</taxon>
        <taxon>Gastropoda</taxon>
        <taxon>Patellogastropoda</taxon>
        <taxon>Lottioidea</taxon>
        <taxon>Lottiidae</taxon>
        <taxon>Lottia</taxon>
    </lineage>
</organism>
<dbReference type="EMBL" id="KB203083">
    <property type="protein sequence ID" value="ESO86377.1"/>
    <property type="molecule type" value="Genomic_DNA"/>
</dbReference>
<dbReference type="Pfam" id="PF10184">
    <property type="entry name" value="DUF2358"/>
    <property type="match status" value="1"/>
</dbReference>
<dbReference type="GeneID" id="20232938"/>
<dbReference type="PANTHER" id="PTHR31094:SF2">
    <property type="entry name" value="RIKEN CDNA 2310061I04 GENE"/>
    <property type="match status" value="1"/>
</dbReference>
<dbReference type="HOGENOM" id="CLU_2284464_0_0_1"/>
<sequence>RGIQSYWLQLASLKSLGRLYYSKPRMEILSMSSHIENGTVIVRWRVSGIPQLRVLQFWKFRSKEPLEIVWHEGISTFYVKDDGLIHLHKLDRVCIYKTYFTV</sequence>
<gene>
    <name evidence="1" type="ORF">LOTGIDRAFT_129336</name>
</gene>
<feature type="non-terminal residue" evidence="1">
    <location>
        <position position="1"/>
    </location>
</feature>
<proteinExistence type="predicted"/>
<name>V3ZPX3_LOTGI</name>
<evidence type="ECO:0000313" key="2">
    <source>
        <dbReference type="Proteomes" id="UP000030746"/>
    </source>
</evidence>
<dbReference type="InterPro" id="IPR018790">
    <property type="entry name" value="DUF2358"/>
</dbReference>
<protein>
    <submittedName>
        <fullName evidence="1">Uncharacterized protein</fullName>
    </submittedName>
</protein>
<dbReference type="RefSeq" id="XP_009062918.1">
    <property type="nucleotide sequence ID" value="XM_009064670.1"/>
</dbReference>